<keyword evidence="1" id="KW-0472">Membrane</keyword>
<dbReference type="PaxDb" id="2711-XP_006482345.1"/>
<reference evidence="2 3" key="1">
    <citation type="submission" date="2014-04" db="EMBL/GenBank/DDBJ databases">
        <authorList>
            <consortium name="International Citrus Genome Consortium"/>
            <person name="Gmitter F."/>
            <person name="Chen C."/>
            <person name="Farmerie W."/>
            <person name="Harkins T."/>
            <person name="Desany B."/>
            <person name="Mohiuddin M."/>
            <person name="Kodira C."/>
            <person name="Borodovsky M."/>
            <person name="Lomsadze A."/>
            <person name="Burns P."/>
            <person name="Jenkins J."/>
            <person name="Prochnik S."/>
            <person name="Shu S."/>
            <person name="Chapman J."/>
            <person name="Pitluck S."/>
            <person name="Schmutz J."/>
            <person name="Rokhsar D."/>
        </authorList>
    </citation>
    <scope>NUCLEOTIDE SEQUENCE</scope>
</reference>
<dbReference type="EMBL" id="KK794709">
    <property type="protein sequence ID" value="KDO36377.1"/>
    <property type="molecule type" value="Genomic_DNA"/>
</dbReference>
<accession>A0A067DBH8</accession>
<evidence type="ECO:0000313" key="3">
    <source>
        <dbReference type="Proteomes" id="UP000027120"/>
    </source>
</evidence>
<name>A0A067DBH8_CITSI</name>
<dbReference type="AlphaFoldDB" id="A0A067DBH8"/>
<dbReference type="STRING" id="2711.A0A067DBH8"/>
<sequence>MAVAIRGGRGGTAVGPGLRSLFSYRIFVSAMFSLLFLATLSVILTSHPSTSHHDPVSPPPLHSFFHLSEMPFINYFYEKLLSIIAN</sequence>
<feature type="transmembrane region" description="Helical" evidence="1">
    <location>
        <begin position="22"/>
        <end position="44"/>
    </location>
</feature>
<organism evidence="2 3">
    <name type="scientific">Citrus sinensis</name>
    <name type="common">Sweet orange</name>
    <name type="synonym">Citrus aurantium var. sinensis</name>
    <dbReference type="NCBI Taxonomy" id="2711"/>
    <lineage>
        <taxon>Eukaryota</taxon>
        <taxon>Viridiplantae</taxon>
        <taxon>Streptophyta</taxon>
        <taxon>Embryophyta</taxon>
        <taxon>Tracheophyta</taxon>
        <taxon>Spermatophyta</taxon>
        <taxon>Magnoliopsida</taxon>
        <taxon>eudicotyledons</taxon>
        <taxon>Gunneridae</taxon>
        <taxon>Pentapetalae</taxon>
        <taxon>rosids</taxon>
        <taxon>malvids</taxon>
        <taxon>Sapindales</taxon>
        <taxon>Rutaceae</taxon>
        <taxon>Aurantioideae</taxon>
        <taxon>Citrus</taxon>
    </lineage>
</organism>
<evidence type="ECO:0000313" key="2">
    <source>
        <dbReference type="EMBL" id="KDO36377.1"/>
    </source>
</evidence>
<dbReference type="Proteomes" id="UP000027120">
    <property type="component" value="Unassembled WGS sequence"/>
</dbReference>
<keyword evidence="3" id="KW-1185">Reference proteome</keyword>
<gene>
    <name evidence="2" type="ORF">CISIN_1g034721mg</name>
</gene>
<dbReference type="eggNOG" id="ENOG502QPP9">
    <property type="taxonomic scope" value="Eukaryota"/>
</dbReference>
<proteinExistence type="predicted"/>
<keyword evidence="1" id="KW-1133">Transmembrane helix</keyword>
<evidence type="ECO:0000256" key="1">
    <source>
        <dbReference type="SAM" id="Phobius"/>
    </source>
</evidence>
<protein>
    <submittedName>
        <fullName evidence="2">Uncharacterized protein</fullName>
    </submittedName>
</protein>
<keyword evidence="1" id="KW-0812">Transmembrane</keyword>